<dbReference type="SMART" id="SM00646">
    <property type="entry name" value="Ami_3"/>
    <property type="match status" value="1"/>
</dbReference>
<dbReference type="OrthoDB" id="9763643at2"/>
<dbReference type="Gene3D" id="3.40.630.40">
    <property type="entry name" value="Zn-dependent exopeptidases"/>
    <property type="match status" value="1"/>
</dbReference>
<dbReference type="PROSITE" id="PS51724">
    <property type="entry name" value="SPOR"/>
    <property type="match status" value="1"/>
</dbReference>
<protein>
    <submittedName>
        <fullName evidence="3">N-acetylmuramoyl-L-alanine amidase</fullName>
    </submittedName>
</protein>
<organism evidence="3 4">
    <name type="scientific">Cytobacillus firmus</name>
    <name type="common">Bacillus firmus</name>
    <dbReference type="NCBI Taxonomy" id="1399"/>
    <lineage>
        <taxon>Bacteria</taxon>
        <taxon>Bacillati</taxon>
        <taxon>Bacillota</taxon>
        <taxon>Bacilli</taxon>
        <taxon>Bacillales</taxon>
        <taxon>Bacillaceae</taxon>
        <taxon>Cytobacillus</taxon>
    </lineage>
</organism>
<evidence type="ECO:0000313" key="3">
    <source>
        <dbReference type="EMBL" id="RBP89407.1"/>
    </source>
</evidence>
<dbReference type="RefSeq" id="WP_113884366.1">
    <property type="nucleotide sequence ID" value="NZ_QNSF01000011.1"/>
</dbReference>
<dbReference type="InterPro" id="IPR002508">
    <property type="entry name" value="MurNAc-LAA_cat"/>
</dbReference>
<keyword evidence="1" id="KW-0378">Hydrolase</keyword>
<dbReference type="InterPro" id="IPR036680">
    <property type="entry name" value="SPOR-like_sf"/>
</dbReference>
<dbReference type="Proteomes" id="UP000252731">
    <property type="component" value="Unassembled WGS sequence"/>
</dbReference>
<comment type="caution">
    <text evidence="3">The sequence shown here is derived from an EMBL/GenBank/DDBJ whole genome shotgun (WGS) entry which is preliminary data.</text>
</comment>
<dbReference type="InterPro" id="IPR007730">
    <property type="entry name" value="SPOR-like_dom"/>
</dbReference>
<dbReference type="GO" id="GO:0030288">
    <property type="term" value="C:outer membrane-bounded periplasmic space"/>
    <property type="evidence" value="ECO:0007669"/>
    <property type="project" value="TreeGrafter"/>
</dbReference>
<accession>A0A366JPK8</accession>
<dbReference type="SUPFAM" id="SSF53187">
    <property type="entry name" value="Zn-dependent exopeptidases"/>
    <property type="match status" value="1"/>
</dbReference>
<dbReference type="EMBL" id="QNSF01000011">
    <property type="protein sequence ID" value="RBP89407.1"/>
    <property type="molecule type" value="Genomic_DNA"/>
</dbReference>
<dbReference type="GO" id="GO:0009253">
    <property type="term" value="P:peptidoglycan catabolic process"/>
    <property type="evidence" value="ECO:0007669"/>
    <property type="project" value="InterPro"/>
</dbReference>
<feature type="domain" description="SPOR" evidence="2">
    <location>
        <begin position="194"/>
        <end position="232"/>
    </location>
</feature>
<dbReference type="CDD" id="cd02696">
    <property type="entry name" value="MurNAc-LAA"/>
    <property type="match status" value="1"/>
</dbReference>
<dbReference type="Gene3D" id="3.30.70.1070">
    <property type="entry name" value="Sporulation related repeat"/>
    <property type="match status" value="1"/>
</dbReference>
<evidence type="ECO:0000313" key="4">
    <source>
        <dbReference type="Proteomes" id="UP000252731"/>
    </source>
</evidence>
<sequence length="232" mass="25434">MAKKKVYIDLGHEGDLKGMDPGAVGNGLKECNVVLEIGKYIKDMLGEYENVEIKFSRLGDKNFSLEQRTNEANVWGADLYLSIHINAGGGIGFESYIYPGAGAKTQAFQNAVHSKIIGKKVFTKDRGKKRANFHVLRESKMAAMLTENGFIDNKTDAAILKSRSKLILIAAGHVEGVAEFLGLKKKPESKPTSSNSEKLYKVQVGAFSDKGNADNLAAELKKKGYQTYIVQE</sequence>
<dbReference type="AlphaFoldDB" id="A0A366JPK8"/>
<proteinExistence type="predicted"/>
<dbReference type="PANTHER" id="PTHR30404:SF0">
    <property type="entry name" value="N-ACETYLMURAMOYL-L-ALANINE AMIDASE AMIC"/>
    <property type="match status" value="1"/>
</dbReference>
<dbReference type="PANTHER" id="PTHR30404">
    <property type="entry name" value="N-ACETYLMURAMOYL-L-ALANINE AMIDASE"/>
    <property type="match status" value="1"/>
</dbReference>
<dbReference type="GO" id="GO:0008745">
    <property type="term" value="F:N-acetylmuramoyl-L-alanine amidase activity"/>
    <property type="evidence" value="ECO:0007669"/>
    <property type="project" value="InterPro"/>
</dbReference>
<evidence type="ECO:0000259" key="2">
    <source>
        <dbReference type="PROSITE" id="PS51724"/>
    </source>
</evidence>
<evidence type="ECO:0000256" key="1">
    <source>
        <dbReference type="ARBA" id="ARBA00022801"/>
    </source>
</evidence>
<dbReference type="Pfam" id="PF01520">
    <property type="entry name" value="Amidase_3"/>
    <property type="match status" value="1"/>
</dbReference>
<dbReference type="SUPFAM" id="SSF110997">
    <property type="entry name" value="Sporulation related repeat"/>
    <property type="match status" value="1"/>
</dbReference>
<keyword evidence="4" id="KW-1185">Reference proteome</keyword>
<dbReference type="Pfam" id="PF05036">
    <property type="entry name" value="SPOR"/>
    <property type="match status" value="1"/>
</dbReference>
<dbReference type="InterPro" id="IPR050695">
    <property type="entry name" value="N-acetylmuramoyl_amidase_3"/>
</dbReference>
<gene>
    <name evidence="3" type="ORF">DFO70_11154</name>
</gene>
<name>A0A366JPK8_CYTFI</name>
<reference evidence="3 4" key="1">
    <citation type="submission" date="2018-06" db="EMBL/GenBank/DDBJ databases">
        <title>Freshwater and sediment microbial communities from various areas in North America, analyzing microbe dynamics in response to fracking.</title>
        <authorList>
            <person name="Lamendella R."/>
        </authorList>
    </citation>
    <scope>NUCLEOTIDE SEQUENCE [LARGE SCALE GENOMIC DNA]</scope>
    <source>
        <strain evidence="3 4">14_TX</strain>
    </source>
</reference>
<dbReference type="GO" id="GO:0042834">
    <property type="term" value="F:peptidoglycan binding"/>
    <property type="evidence" value="ECO:0007669"/>
    <property type="project" value="InterPro"/>
</dbReference>